<keyword evidence="3" id="KW-0288">FMN</keyword>
<keyword evidence="2" id="KW-0285">Flavoprotein</keyword>
<evidence type="ECO:0000313" key="8">
    <source>
        <dbReference type="Proteomes" id="UP000769157"/>
    </source>
</evidence>
<feature type="region of interest" description="Disordered" evidence="5">
    <location>
        <begin position="1"/>
        <end position="28"/>
    </location>
</feature>
<dbReference type="SUPFAM" id="SSF50475">
    <property type="entry name" value="FMN-binding split barrel"/>
    <property type="match status" value="1"/>
</dbReference>
<dbReference type="SMART" id="SM00903">
    <property type="entry name" value="Flavin_Reduct"/>
    <property type="match status" value="1"/>
</dbReference>
<feature type="domain" description="Flavin reductase like" evidence="6">
    <location>
        <begin position="58"/>
        <end position="217"/>
    </location>
</feature>
<dbReference type="Gene3D" id="2.30.110.10">
    <property type="entry name" value="Electron Transport, Fmn-binding Protein, Chain A"/>
    <property type="match status" value="1"/>
</dbReference>
<evidence type="ECO:0000256" key="3">
    <source>
        <dbReference type="ARBA" id="ARBA00022643"/>
    </source>
</evidence>
<dbReference type="GO" id="GO:0010181">
    <property type="term" value="F:FMN binding"/>
    <property type="evidence" value="ECO:0007669"/>
    <property type="project" value="InterPro"/>
</dbReference>
<organism evidence="7 8">
    <name type="scientific">Ogataea philodendri</name>
    <dbReference type="NCBI Taxonomy" id="1378263"/>
    <lineage>
        <taxon>Eukaryota</taxon>
        <taxon>Fungi</taxon>
        <taxon>Dikarya</taxon>
        <taxon>Ascomycota</taxon>
        <taxon>Saccharomycotina</taxon>
        <taxon>Pichiomycetes</taxon>
        <taxon>Pichiales</taxon>
        <taxon>Pichiaceae</taxon>
        <taxon>Ogataea</taxon>
    </lineage>
</organism>
<evidence type="ECO:0000256" key="5">
    <source>
        <dbReference type="SAM" id="MobiDB-lite"/>
    </source>
</evidence>
<reference evidence="7" key="2">
    <citation type="submission" date="2021-01" db="EMBL/GenBank/DDBJ databases">
        <authorList>
            <person name="Schikora-Tamarit M.A."/>
        </authorList>
    </citation>
    <scope>NUCLEOTIDE SEQUENCE</scope>
    <source>
        <strain evidence="7">CBS6075</strain>
    </source>
</reference>
<comment type="similarity">
    <text evidence="4">Belongs to the flavoredoxin family.</text>
</comment>
<evidence type="ECO:0000313" key="7">
    <source>
        <dbReference type="EMBL" id="KAH3671485.1"/>
    </source>
</evidence>
<dbReference type="RefSeq" id="XP_046064661.1">
    <property type="nucleotide sequence ID" value="XM_046202697.1"/>
</dbReference>
<comment type="caution">
    <text evidence="7">The sequence shown here is derived from an EMBL/GenBank/DDBJ whole genome shotgun (WGS) entry which is preliminary data.</text>
</comment>
<evidence type="ECO:0000256" key="2">
    <source>
        <dbReference type="ARBA" id="ARBA00022630"/>
    </source>
</evidence>
<dbReference type="Proteomes" id="UP000769157">
    <property type="component" value="Unassembled WGS sequence"/>
</dbReference>
<dbReference type="OrthoDB" id="10250990at2759"/>
<evidence type="ECO:0000256" key="1">
    <source>
        <dbReference type="ARBA" id="ARBA00001917"/>
    </source>
</evidence>
<dbReference type="PANTHER" id="PTHR33798:SF5">
    <property type="entry name" value="FLAVIN REDUCTASE LIKE DOMAIN-CONTAINING PROTEIN"/>
    <property type="match status" value="1"/>
</dbReference>
<feature type="compositionally biased region" description="Basic and acidic residues" evidence="5">
    <location>
        <begin position="1"/>
        <end position="12"/>
    </location>
</feature>
<reference evidence="7" key="1">
    <citation type="journal article" date="2021" name="Open Biol.">
        <title>Shared evolutionary footprints suggest mitochondrial oxidative damage underlies multiple complex I losses in fungi.</title>
        <authorList>
            <person name="Schikora-Tamarit M.A."/>
            <person name="Marcet-Houben M."/>
            <person name="Nosek J."/>
            <person name="Gabaldon T."/>
        </authorList>
    </citation>
    <scope>NUCLEOTIDE SEQUENCE</scope>
    <source>
        <strain evidence="7">CBS6075</strain>
    </source>
</reference>
<evidence type="ECO:0000259" key="6">
    <source>
        <dbReference type="SMART" id="SM00903"/>
    </source>
</evidence>
<evidence type="ECO:0000256" key="4">
    <source>
        <dbReference type="ARBA" id="ARBA00038054"/>
    </source>
</evidence>
<dbReference type="InterPro" id="IPR012349">
    <property type="entry name" value="Split_barrel_FMN-bd"/>
</dbReference>
<dbReference type="PANTHER" id="PTHR33798">
    <property type="entry name" value="FLAVOPROTEIN OXYGENASE"/>
    <property type="match status" value="1"/>
</dbReference>
<name>A0A9P8PH77_9ASCO</name>
<accession>A0A9P8PH77</accession>
<gene>
    <name evidence="7" type="ORF">OGAPHI_000187</name>
</gene>
<protein>
    <recommendedName>
        <fullName evidence="6">Flavin reductase like domain-containing protein</fullName>
    </recommendedName>
</protein>
<sequence>MTLPQFEKEEFKLTTSPNPNWKPGSGANDDEWKKYKKIELDPYSEGRTPFQNYRLFTSAVAPRPIGFISTVSSDGHFNLAPFSYFCPGNYDPPIFMVGISCATQVLKDTCKNLLETGECTVSLISEWFIEAANFTCTNAPRDVDEWKLSGLTKAPSTKVKPPHVAESAFSIEAKVVQATNFDSKTDPSKKSGTIILIEGLHFHVREDIADETLTYVDINKLKPVARLGGNVYSRVLDGFDLPRPNFQTEILENPQVSKLL</sequence>
<dbReference type="InterPro" id="IPR002563">
    <property type="entry name" value="Flavin_Rdtase-like_dom"/>
</dbReference>
<dbReference type="AlphaFoldDB" id="A0A9P8PH77"/>
<comment type="cofactor">
    <cofactor evidence="1">
        <name>FMN</name>
        <dbReference type="ChEBI" id="CHEBI:58210"/>
    </cofactor>
</comment>
<keyword evidence="8" id="KW-1185">Reference proteome</keyword>
<dbReference type="EMBL" id="JAEUBE010000055">
    <property type="protein sequence ID" value="KAH3671485.1"/>
    <property type="molecule type" value="Genomic_DNA"/>
</dbReference>
<proteinExistence type="inferred from homology"/>
<dbReference type="GeneID" id="70232155"/>
<dbReference type="Pfam" id="PF01613">
    <property type="entry name" value="Flavin_Reduct"/>
    <property type="match status" value="1"/>
</dbReference>